<evidence type="ECO:0000313" key="2">
    <source>
        <dbReference type="EMBL" id="RAI35672.1"/>
    </source>
</evidence>
<evidence type="ECO:0000259" key="1">
    <source>
        <dbReference type="Pfam" id="PF14280"/>
    </source>
</evidence>
<keyword evidence="3" id="KW-1185">Reference proteome</keyword>
<dbReference type="OrthoDB" id="8451718at2"/>
<proteinExistence type="predicted"/>
<dbReference type="Pfam" id="PF14280">
    <property type="entry name" value="DUF4365"/>
    <property type="match status" value="1"/>
</dbReference>
<dbReference type="RefSeq" id="WP_111358667.1">
    <property type="nucleotide sequence ID" value="NZ_NHSK01000304.1"/>
</dbReference>
<gene>
    <name evidence="2" type="ORF">CH338_18850</name>
</gene>
<evidence type="ECO:0000313" key="3">
    <source>
        <dbReference type="Proteomes" id="UP000248863"/>
    </source>
</evidence>
<sequence length="175" mass="18962">MPLPREHLLDELGSAYLQAVAAGAGAVISAPRRDYGIDGTLTSIVRVPRRSAPGYKFIPTGAAVDYQLRTTAIAVVDEDGFAFDIDARTYDLIVERTHAAARLYLIVVCFGADAGRWMALDRQRLILNASAFWWTASAPPTRNVSTVRVLIPASNRVTPDTIVELLAAAAERHAT</sequence>
<name>A0A327KE67_9BRAD</name>
<accession>A0A327KE67</accession>
<feature type="domain" description="DUF4365" evidence="1">
    <location>
        <begin position="11"/>
        <end position="167"/>
    </location>
</feature>
<dbReference type="Proteomes" id="UP000248863">
    <property type="component" value="Unassembled WGS sequence"/>
</dbReference>
<dbReference type="AlphaFoldDB" id="A0A327KE67"/>
<comment type="caution">
    <text evidence="2">The sequence shown here is derived from an EMBL/GenBank/DDBJ whole genome shotgun (WGS) entry which is preliminary data.</text>
</comment>
<protein>
    <recommendedName>
        <fullName evidence="1">DUF4365 domain-containing protein</fullName>
    </recommendedName>
</protein>
<dbReference type="InterPro" id="IPR025375">
    <property type="entry name" value="DUF4365"/>
</dbReference>
<dbReference type="EMBL" id="NPEU01000250">
    <property type="protein sequence ID" value="RAI35672.1"/>
    <property type="molecule type" value="Genomic_DNA"/>
</dbReference>
<organism evidence="2 3">
    <name type="scientific">Rhodoplanes elegans</name>
    <dbReference type="NCBI Taxonomy" id="29408"/>
    <lineage>
        <taxon>Bacteria</taxon>
        <taxon>Pseudomonadati</taxon>
        <taxon>Pseudomonadota</taxon>
        <taxon>Alphaproteobacteria</taxon>
        <taxon>Hyphomicrobiales</taxon>
        <taxon>Nitrobacteraceae</taxon>
        <taxon>Rhodoplanes</taxon>
    </lineage>
</organism>
<reference evidence="2 3" key="1">
    <citation type="submission" date="2017-07" db="EMBL/GenBank/DDBJ databases">
        <title>Draft Genome Sequences of Select Purple Nonsulfur Bacteria.</title>
        <authorList>
            <person name="Lasarre B."/>
            <person name="Mckinlay J.B."/>
        </authorList>
    </citation>
    <scope>NUCLEOTIDE SEQUENCE [LARGE SCALE GENOMIC DNA]</scope>
    <source>
        <strain evidence="2 3">DSM 11907</strain>
    </source>
</reference>